<keyword evidence="6 14" id="KW-0808">Transferase</keyword>
<evidence type="ECO:0000256" key="2">
    <source>
        <dbReference type="ARBA" id="ARBA00008467"/>
    </source>
</evidence>
<dbReference type="Pfam" id="PF00109">
    <property type="entry name" value="ketoacyl-synt"/>
    <property type="match status" value="1"/>
</dbReference>
<sequence>MNRRVVITGLGVLSPIGNGKESFYQALRAGKSGIGKITRFDTEAFSTKIAGEVKDFNPEEHIDKKELKKMDRYTQFAVIASKMAVEDAALDLDSIDRERFGVVLGSGTGGMETFEEQYAKYMEKGPRRISPFFIPMMITNMAAGQVSIYLGARGINETIVTACASATHATGDAFKAIQRGAADIVIAGGTEAPLTPMSLGGFSAMKALSTRNDEPERASRPFDKERDGFVMAEGAGVLVLEELEHALARGAKIYGEMLGYGMTSDANHITTPAENGEGAYRAMKIAVEDAGIKPSDVDYINAHGTSTEYNDKYETAAIKTLFGESLDKLKVSSTKSMTGHLLGAAGGVEACVCALAVSESYIPPTINYENPDESCDLNYVPNVGIEQEVNYTLSNSLGFGGHNATIVIGKYRG</sequence>
<dbReference type="AlphaFoldDB" id="A0A1S1V844"/>
<dbReference type="GO" id="GO:0005829">
    <property type="term" value="C:cytosol"/>
    <property type="evidence" value="ECO:0007669"/>
    <property type="project" value="TreeGrafter"/>
</dbReference>
<accession>A0A1S1V844</accession>
<keyword evidence="10 14" id="KW-0012">Acyltransferase</keyword>
<evidence type="ECO:0000256" key="3">
    <source>
        <dbReference type="ARBA" id="ARBA00012356"/>
    </source>
</evidence>
<dbReference type="OrthoDB" id="9808669at2"/>
<comment type="catalytic activity">
    <reaction evidence="12 14">
        <text>(9Z)-hexadecenoyl-[ACP] + malonyl-[ACP] + H(+) = 3-oxo-(11Z)-octadecenoyl-[ACP] + holo-[ACP] + CO2</text>
        <dbReference type="Rhea" id="RHEA:55040"/>
        <dbReference type="Rhea" id="RHEA-COMP:9623"/>
        <dbReference type="Rhea" id="RHEA-COMP:9685"/>
        <dbReference type="Rhea" id="RHEA-COMP:10800"/>
        <dbReference type="Rhea" id="RHEA-COMP:14074"/>
        <dbReference type="ChEBI" id="CHEBI:15378"/>
        <dbReference type="ChEBI" id="CHEBI:16526"/>
        <dbReference type="ChEBI" id="CHEBI:64479"/>
        <dbReference type="ChEBI" id="CHEBI:78449"/>
        <dbReference type="ChEBI" id="CHEBI:83989"/>
        <dbReference type="ChEBI" id="CHEBI:138538"/>
        <dbReference type="EC" id="2.3.1.179"/>
    </reaction>
</comment>
<dbReference type="RefSeq" id="WP_071061281.1">
    <property type="nucleotide sequence ID" value="NZ_MKIE01000002.1"/>
</dbReference>
<evidence type="ECO:0000256" key="14">
    <source>
        <dbReference type="PIRNR" id="PIRNR000447"/>
    </source>
</evidence>
<dbReference type="PIRSF" id="PIRSF000447">
    <property type="entry name" value="KAS_II"/>
    <property type="match status" value="1"/>
</dbReference>
<evidence type="ECO:0000256" key="15">
    <source>
        <dbReference type="PIRSR" id="PIRSR000447-1"/>
    </source>
</evidence>
<dbReference type="SUPFAM" id="SSF53901">
    <property type="entry name" value="Thiolase-like"/>
    <property type="match status" value="2"/>
</dbReference>
<dbReference type="EMBL" id="MKIE01000002">
    <property type="protein sequence ID" value="OHW62674.1"/>
    <property type="molecule type" value="Genomic_DNA"/>
</dbReference>
<keyword evidence="19" id="KW-1185">Reference proteome</keyword>
<dbReference type="NCBIfam" id="NF005589">
    <property type="entry name" value="PRK07314.1"/>
    <property type="match status" value="1"/>
</dbReference>
<dbReference type="InterPro" id="IPR014031">
    <property type="entry name" value="Ketoacyl_synth_C"/>
</dbReference>
<comment type="function">
    <text evidence="11 14">Involved in the type II fatty acid elongation cycle. Catalyzes the elongation of a wide range of acyl-ACP by the addition of two carbons from malonyl-ACP to an acyl acceptor. Can efficiently catalyze the conversion of palmitoleoyl-ACP (cis-hexadec-9-enoyl-ACP) to cis-vaccenoyl-ACP (cis-octadec-11-enoyl-ACP), an essential step in the thermal regulation of fatty acid composition.</text>
</comment>
<dbReference type="NCBIfam" id="TIGR03150">
    <property type="entry name" value="fabF"/>
    <property type="match status" value="1"/>
</dbReference>
<dbReference type="GO" id="GO:0006633">
    <property type="term" value="P:fatty acid biosynthetic process"/>
    <property type="evidence" value="ECO:0007669"/>
    <property type="project" value="UniProtKB-UniRule"/>
</dbReference>
<evidence type="ECO:0000256" key="10">
    <source>
        <dbReference type="ARBA" id="ARBA00023315"/>
    </source>
</evidence>
<organism evidence="18 19">
    <name type="scientific">Andreesenia angusta</name>
    <dbReference type="NCBI Taxonomy" id="39480"/>
    <lineage>
        <taxon>Bacteria</taxon>
        <taxon>Bacillati</taxon>
        <taxon>Bacillota</taxon>
        <taxon>Tissierellia</taxon>
        <taxon>Tissierellales</taxon>
        <taxon>Gottschalkiaceae</taxon>
        <taxon>Andreesenia</taxon>
    </lineage>
</organism>
<dbReference type="EC" id="2.3.1.179" evidence="3 14"/>
<protein>
    <recommendedName>
        <fullName evidence="4 14">3-oxoacyl-[acyl-carrier-protein] synthase 2</fullName>
        <ecNumber evidence="3 14">2.3.1.179</ecNumber>
    </recommendedName>
</protein>
<dbReference type="SMART" id="SM00825">
    <property type="entry name" value="PKS_KS"/>
    <property type="match status" value="1"/>
</dbReference>
<comment type="caution">
    <text evidence="18">The sequence shown here is derived from an EMBL/GenBank/DDBJ whole genome shotgun (WGS) entry which is preliminary data.</text>
</comment>
<dbReference type="FunFam" id="3.40.47.10:FF:000009">
    <property type="entry name" value="3-oxoacyl-[acyl-carrier-protein] synthase 2"/>
    <property type="match status" value="1"/>
</dbReference>
<dbReference type="GO" id="GO:0004315">
    <property type="term" value="F:3-oxoacyl-[acyl-carrier-protein] synthase activity"/>
    <property type="evidence" value="ECO:0007669"/>
    <property type="project" value="UniProtKB-UniRule"/>
</dbReference>
<evidence type="ECO:0000256" key="7">
    <source>
        <dbReference type="ARBA" id="ARBA00022832"/>
    </source>
</evidence>
<keyword evidence="9 14" id="KW-0275">Fatty acid biosynthesis</keyword>
<evidence type="ECO:0000256" key="6">
    <source>
        <dbReference type="ARBA" id="ARBA00022679"/>
    </source>
</evidence>
<keyword evidence="7" id="KW-0276">Fatty acid metabolism</keyword>
<comment type="similarity">
    <text evidence="2 14 16">Belongs to the thiolase-like superfamily. Beta-ketoacyl-ACP synthases family.</text>
</comment>
<dbReference type="PANTHER" id="PTHR11712">
    <property type="entry name" value="POLYKETIDE SYNTHASE-RELATED"/>
    <property type="match status" value="1"/>
</dbReference>
<evidence type="ECO:0000256" key="8">
    <source>
        <dbReference type="ARBA" id="ARBA00023098"/>
    </source>
</evidence>
<dbReference type="InterPro" id="IPR000794">
    <property type="entry name" value="Beta-ketoacyl_synthase"/>
</dbReference>
<evidence type="ECO:0000256" key="9">
    <source>
        <dbReference type="ARBA" id="ARBA00023160"/>
    </source>
</evidence>
<dbReference type="CDD" id="cd00834">
    <property type="entry name" value="KAS_I_II"/>
    <property type="match status" value="1"/>
</dbReference>
<dbReference type="Gene3D" id="3.40.47.10">
    <property type="match status" value="1"/>
</dbReference>
<dbReference type="InterPro" id="IPR016039">
    <property type="entry name" value="Thiolase-like"/>
</dbReference>
<dbReference type="NCBIfam" id="NF004970">
    <property type="entry name" value="PRK06333.1"/>
    <property type="match status" value="1"/>
</dbReference>
<feature type="active site" description="For beta-ketoacyl synthase activity" evidence="15">
    <location>
        <position position="163"/>
    </location>
</feature>
<keyword evidence="8" id="KW-0443">Lipid metabolism</keyword>
<evidence type="ECO:0000256" key="11">
    <source>
        <dbReference type="ARBA" id="ARBA00024006"/>
    </source>
</evidence>
<dbReference type="InterPro" id="IPR020841">
    <property type="entry name" value="PKS_Beta-ketoAc_synthase_dom"/>
</dbReference>
<name>A0A1S1V844_9FIRM</name>
<evidence type="ECO:0000313" key="18">
    <source>
        <dbReference type="EMBL" id="OHW62674.1"/>
    </source>
</evidence>
<dbReference type="Pfam" id="PF02801">
    <property type="entry name" value="Ketoacyl-synt_C"/>
    <property type="match status" value="1"/>
</dbReference>
<dbReference type="Proteomes" id="UP000180254">
    <property type="component" value="Unassembled WGS sequence"/>
</dbReference>
<evidence type="ECO:0000313" key="19">
    <source>
        <dbReference type="Proteomes" id="UP000180254"/>
    </source>
</evidence>
<dbReference type="PANTHER" id="PTHR11712:SF336">
    <property type="entry name" value="3-OXOACYL-[ACYL-CARRIER-PROTEIN] SYNTHASE, MITOCHONDRIAL"/>
    <property type="match status" value="1"/>
</dbReference>
<comment type="pathway">
    <text evidence="1 14">Lipid metabolism; fatty acid biosynthesis.</text>
</comment>
<dbReference type="STRING" id="39480.EUAN_04580"/>
<evidence type="ECO:0000256" key="12">
    <source>
        <dbReference type="ARBA" id="ARBA00047318"/>
    </source>
</evidence>
<dbReference type="UniPathway" id="UPA00094"/>
<dbReference type="InterPro" id="IPR014030">
    <property type="entry name" value="Ketoacyl_synth_N"/>
</dbReference>
<proteinExistence type="inferred from homology"/>
<comment type="catalytic activity">
    <reaction evidence="13 14">
        <text>a fatty acyl-[ACP] + malonyl-[ACP] + H(+) = a 3-oxoacyl-[ACP] + holo-[ACP] + CO2</text>
        <dbReference type="Rhea" id="RHEA:22836"/>
        <dbReference type="Rhea" id="RHEA-COMP:9623"/>
        <dbReference type="Rhea" id="RHEA-COMP:9685"/>
        <dbReference type="Rhea" id="RHEA-COMP:9916"/>
        <dbReference type="Rhea" id="RHEA-COMP:14125"/>
        <dbReference type="ChEBI" id="CHEBI:15378"/>
        <dbReference type="ChEBI" id="CHEBI:16526"/>
        <dbReference type="ChEBI" id="CHEBI:64479"/>
        <dbReference type="ChEBI" id="CHEBI:78449"/>
        <dbReference type="ChEBI" id="CHEBI:78776"/>
        <dbReference type="ChEBI" id="CHEBI:138651"/>
    </reaction>
</comment>
<evidence type="ECO:0000256" key="13">
    <source>
        <dbReference type="ARBA" id="ARBA00047659"/>
    </source>
</evidence>
<feature type="domain" description="Ketosynthase family 3 (KS3)" evidence="17">
    <location>
        <begin position="2"/>
        <end position="410"/>
    </location>
</feature>
<dbReference type="InterPro" id="IPR017568">
    <property type="entry name" value="3-oxoacyl-ACP_synth-2"/>
</dbReference>
<evidence type="ECO:0000256" key="5">
    <source>
        <dbReference type="ARBA" id="ARBA00022516"/>
    </source>
</evidence>
<evidence type="ECO:0000256" key="16">
    <source>
        <dbReference type="RuleBase" id="RU003694"/>
    </source>
</evidence>
<gene>
    <name evidence="18" type="primary">fabF</name>
    <name evidence="18" type="ORF">EUAN_04580</name>
</gene>
<keyword evidence="5 14" id="KW-0444">Lipid biosynthesis</keyword>
<evidence type="ECO:0000259" key="17">
    <source>
        <dbReference type="PROSITE" id="PS52004"/>
    </source>
</evidence>
<reference evidence="18 19" key="1">
    <citation type="submission" date="2016-09" db="EMBL/GenBank/DDBJ databases">
        <title>Genome sequence of Eubacterium angustum.</title>
        <authorList>
            <person name="Poehlein A."/>
            <person name="Daniel R."/>
        </authorList>
    </citation>
    <scope>NUCLEOTIDE SEQUENCE [LARGE SCALE GENOMIC DNA]</scope>
    <source>
        <strain evidence="18 19">DSM 1989</strain>
    </source>
</reference>
<evidence type="ECO:0000256" key="4">
    <source>
        <dbReference type="ARBA" id="ARBA00014657"/>
    </source>
</evidence>
<dbReference type="PROSITE" id="PS52004">
    <property type="entry name" value="KS3_2"/>
    <property type="match status" value="1"/>
</dbReference>
<evidence type="ECO:0000256" key="1">
    <source>
        <dbReference type="ARBA" id="ARBA00005194"/>
    </source>
</evidence>